<dbReference type="Pfam" id="PF00171">
    <property type="entry name" value="Aldedh"/>
    <property type="match status" value="1"/>
</dbReference>
<dbReference type="GO" id="GO:0004777">
    <property type="term" value="F:succinate-semialdehyde dehydrogenase (NAD+) activity"/>
    <property type="evidence" value="ECO:0007669"/>
    <property type="project" value="TreeGrafter"/>
</dbReference>
<dbReference type="NCBIfam" id="TIGR01780">
    <property type="entry name" value="SSADH"/>
    <property type="match status" value="1"/>
</dbReference>
<dbReference type="InterPro" id="IPR050740">
    <property type="entry name" value="Aldehyde_DH_Superfamily"/>
</dbReference>
<protein>
    <recommendedName>
        <fullName evidence="3">Aldehyde dehydrogenase domain-containing protein</fullName>
    </recommendedName>
</protein>
<dbReference type="FunFam" id="3.40.309.10:FF:000004">
    <property type="entry name" value="Succinate-semialdehyde dehydrogenase I"/>
    <property type="match status" value="1"/>
</dbReference>
<dbReference type="InterPro" id="IPR010102">
    <property type="entry name" value="Succ_semiAld_DH"/>
</dbReference>
<dbReference type="CDD" id="cd07103">
    <property type="entry name" value="ALDH_F5_SSADH_GabD"/>
    <property type="match status" value="1"/>
</dbReference>
<dbReference type="PANTHER" id="PTHR43353:SF5">
    <property type="entry name" value="SUCCINATE-SEMIALDEHYDE DEHYDROGENASE, MITOCHONDRIAL"/>
    <property type="match status" value="1"/>
</dbReference>
<name>A0A381VTL5_9ZZZZ</name>
<dbReference type="InterPro" id="IPR016163">
    <property type="entry name" value="Ald_DH_C"/>
</dbReference>
<dbReference type="InterPro" id="IPR015590">
    <property type="entry name" value="Aldehyde_DH_dom"/>
</dbReference>
<gene>
    <name evidence="4" type="ORF">METZ01_LOCUS95757</name>
</gene>
<dbReference type="Gene3D" id="3.40.309.10">
    <property type="entry name" value="Aldehyde Dehydrogenase, Chain A, domain 2"/>
    <property type="match status" value="1"/>
</dbReference>
<evidence type="ECO:0000256" key="1">
    <source>
        <dbReference type="ARBA" id="ARBA00009986"/>
    </source>
</evidence>
<dbReference type="InterPro" id="IPR016161">
    <property type="entry name" value="Ald_DH/histidinol_DH"/>
</dbReference>
<feature type="domain" description="Aldehyde dehydrogenase" evidence="3">
    <location>
        <begin position="19"/>
        <end position="478"/>
    </location>
</feature>
<dbReference type="SUPFAM" id="SSF53720">
    <property type="entry name" value="ALDH-like"/>
    <property type="match status" value="1"/>
</dbReference>
<dbReference type="Gene3D" id="3.40.605.10">
    <property type="entry name" value="Aldehyde Dehydrogenase, Chain A, domain 1"/>
    <property type="match status" value="1"/>
</dbReference>
<sequence length="483" mass="52647">MKLQHQKLFQNKCYVNGKWTTSQSHETIEVNNPATLDIIGTVPKCGTFDTKLAIEAANKALPEWRSKTAKERSILLRKWFDLIMSNQEDLAHIMTIEQGKPINESRGEIGYGASFIELYAEEGKRVYGETIPDPLPDRRIVVIKQPIGVVAAITPWNFPSSMITRKAGPALAVGCTIVIKPASQTPFSALALAVLAEEAGIPKGVINVVTGSAKEIGLELSTNPIVRKLSFTGSTEVGKILLSQCSSTVKKVSMELGGHAPFIAFEDADIDQAVLGAMQSKFRNTGQTCVCANRIFVHEKIYDEFLSKFTDAVSKIKVGNGLEEDSVSGPLIDEYSLAKVKEHVEDAVNTGAKIAIGGEMHNLGGNFYQPTILSNVTSKAKITYEETFGPVAPVYKFSTEEEVIKMANDTPYGLASYFFSRDIGRIWRVAEALEYGMVGVNTGLTSKAEIPFGGVKESGLGREGSRFGLDEYLEIKYINMAGI</sequence>
<keyword evidence="2" id="KW-0560">Oxidoreductase</keyword>
<evidence type="ECO:0000256" key="2">
    <source>
        <dbReference type="ARBA" id="ARBA00023002"/>
    </source>
</evidence>
<proteinExistence type="inferred from homology"/>
<dbReference type="InterPro" id="IPR016162">
    <property type="entry name" value="Ald_DH_N"/>
</dbReference>
<evidence type="ECO:0000259" key="3">
    <source>
        <dbReference type="Pfam" id="PF00171"/>
    </source>
</evidence>
<accession>A0A381VTL5</accession>
<evidence type="ECO:0000313" key="4">
    <source>
        <dbReference type="EMBL" id="SVA42903.1"/>
    </source>
</evidence>
<dbReference type="AlphaFoldDB" id="A0A381VTL5"/>
<comment type="similarity">
    <text evidence="1">Belongs to the aldehyde dehydrogenase family.</text>
</comment>
<dbReference type="GO" id="GO:0009450">
    <property type="term" value="P:gamma-aminobutyric acid catabolic process"/>
    <property type="evidence" value="ECO:0007669"/>
    <property type="project" value="InterPro"/>
</dbReference>
<organism evidence="4">
    <name type="scientific">marine metagenome</name>
    <dbReference type="NCBI Taxonomy" id="408172"/>
    <lineage>
        <taxon>unclassified sequences</taxon>
        <taxon>metagenomes</taxon>
        <taxon>ecological metagenomes</taxon>
    </lineage>
</organism>
<dbReference type="PROSITE" id="PS00070">
    <property type="entry name" value="ALDEHYDE_DEHYDR_CYS"/>
    <property type="match status" value="1"/>
</dbReference>
<dbReference type="PANTHER" id="PTHR43353">
    <property type="entry name" value="SUCCINATE-SEMIALDEHYDE DEHYDROGENASE, MITOCHONDRIAL"/>
    <property type="match status" value="1"/>
</dbReference>
<dbReference type="EMBL" id="UINC01009570">
    <property type="protein sequence ID" value="SVA42903.1"/>
    <property type="molecule type" value="Genomic_DNA"/>
</dbReference>
<dbReference type="FunFam" id="3.40.605.10:FF:000005">
    <property type="entry name" value="Succinate-semialdehyde dehydrogenase I"/>
    <property type="match status" value="1"/>
</dbReference>
<reference evidence="4" key="1">
    <citation type="submission" date="2018-05" db="EMBL/GenBank/DDBJ databases">
        <authorList>
            <person name="Lanie J.A."/>
            <person name="Ng W.-L."/>
            <person name="Kazmierczak K.M."/>
            <person name="Andrzejewski T.M."/>
            <person name="Davidsen T.M."/>
            <person name="Wayne K.J."/>
            <person name="Tettelin H."/>
            <person name="Glass J.I."/>
            <person name="Rusch D."/>
            <person name="Podicherti R."/>
            <person name="Tsui H.-C.T."/>
            <person name="Winkler M.E."/>
        </authorList>
    </citation>
    <scope>NUCLEOTIDE SEQUENCE</scope>
</reference>
<dbReference type="InterPro" id="IPR016160">
    <property type="entry name" value="Ald_DH_CS_CYS"/>
</dbReference>